<dbReference type="AlphaFoldDB" id="A0A080YZD0"/>
<evidence type="ECO:0000313" key="2">
    <source>
        <dbReference type="Proteomes" id="UP000028582"/>
    </source>
</evidence>
<sequence>MPSSNLRRGPSRLWLRSCRQLWSSRCSFILDVIVELVDFRGLQRTSPASMLRRAPSGSPRSSTQAHHHLLQTFQYPILMLTRKQNPLYNLQVLPVSRHPLHQCKANRPVPFVPSSTSRQTQSFSVCFRQTTRS</sequence>
<dbReference type="Proteomes" id="UP000028582">
    <property type="component" value="Unassembled WGS sequence"/>
</dbReference>
<protein>
    <submittedName>
        <fullName evidence="1">Uncharacterized protein</fullName>
    </submittedName>
</protein>
<accession>A0A080YZD0</accession>
<gene>
    <name evidence="1" type="ORF">F444_21962</name>
</gene>
<proteinExistence type="predicted"/>
<organism evidence="1 2">
    <name type="scientific">Phytophthora nicotianae P1976</name>
    <dbReference type="NCBI Taxonomy" id="1317066"/>
    <lineage>
        <taxon>Eukaryota</taxon>
        <taxon>Sar</taxon>
        <taxon>Stramenopiles</taxon>
        <taxon>Oomycota</taxon>
        <taxon>Peronosporomycetes</taxon>
        <taxon>Peronosporales</taxon>
        <taxon>Peronosporaceae</taxon>
        <taxon>Phytophthora</taxon>
    </lineage>
</organism>
<reference evidence="1 2" key="1">
    <citation type="submission" date="2013-11" db="EMBL/GenBank/DDBJ databases">
        <title>The Genome Sequence of Phytophthora parasitica P1976.</title>
        <authorList>
            <consortium name="The Broad Institute Genomics Platform"/>
            <person name="Russ C."/>
            <person name="Tyler B."/>
            <person name="Panabieres F."/>
            <person name="Shan W."/>
            <person name="Tripathy S."/>
            <person name="Grunwald N."/>
            <person name="Machado M."/>
            <person name="Johnson C.S."/>
            <person name="Walker B."/>
            <person name="Young S."/>
            <person name="Zeng Q."/>
            <person name="Gargeya S."/>
            <person name="Fitzgerald M."/>
            <person name="Haas B."/>
            <person name="Abouelleil A."/>
            <person name="Allen A.W."/>
            <person name="Alvarado L."/>
            <person name="Arachchi H.M."/>
            <person name="Berlin A.M."/>
            <person name="Chapman S.B."/>
            <person name="Gainer-Dewar J."/>
            <person name="Goldberg J."/>
            <person name="Griggs A."/>
            <person name="Gujja S."/>
            <person name="Hansen M."/>
            <person name="Howarth C."/>
            <person name="Imamovic A."/>
            <person name="Ireland A."/>
            <person name="Larimer J."/>
            <person name="McCowan C."/>
            <person name="Murphy C."/>
            <person name="Pearson M."/>
            <person name="Poon T.W."/>
            <person name="Priest M."/>
            <person name="Roberts A."/>
            <person name="Saif S."/>
            <person name="Shea T."/>
            <person name="Sisk P."/>
            <person name="Sykes S."/>
            <person name="Wortman J."/>
            <person name="Nusbaum C."/>
            <person name="Birren B."/>
        </authorList>
    </citation>
    <scope>NUCLEOTIDE SEQUENCE [LARGE SCALE GENOMIC DNA]</scope>
    <source>
        <strain evidence="1 2">P1976</strain>
    </source>
</reference>
<evidence type="ECO:0000313" key="1">
    <source>
        <dbReference type="EMBL" id="ETO59741.1"/>
    </source>
</evidence>
<comment type="caution">
    <text evidence="1">The sequence shown here is derived from an EMBL/GenBank/DDBJ whole genome shotgun (WGS) entry which is preliminary data.</text>
</comment>
<name>A0A080YZD0_PHYNI</name>
<dbReference type="EMBL" id="ANJA01004045">
    <property type="protein sequence ID" value="ETO59741.1"/>
    <property type="molecule type" value="Genomic_DNA"/>
</dbReference>